<keyword evidence="4 6" id="KW-1133">Transmembrane helix</keyword>
<reference evidence="8" key="1">
    <citation type="submission" date="2017-11" db="EMBL/GenBank/DDBJ databases">
        <title>The sensing device of the deep-sea amphipod.</title>
        <authorList>
            <person name="Kobayashi H."/>
            <person name="Nagahama T."/>
            <person name="Arai W."/>
            <person name="Sasagawa Y."/>
            <person name="Umeda M."/>
            <person name="Hayashi T."/>
            <person name="Nikaido I."/>
            <person name="Watanabe H."/>
            <person name="Oguri K."/>
            <person name="Kitazato H."/>
            <person name="Fujioka K."/>
            <person name="Kido Y."/>
            <person name="Takami H."/>
        </authorList>
    </citation>
    <scope>NUCLEOTIDE SEQUENCE</scope>
    <source>
        <tissue evidence="8">Whole body</tissue>
    </source>
</reference>
<protein>
    <recommendedName>
        <fullName evidence="6">Receptor expression-enhancing protein</fullName>
    </recommendedName>
</protein>
<reference evidence="7" key="2">
    <citation type="journal article" date="2018" name="Biosci. Biotechnol. Biochem.">
        <title>Polysaccharide hydrolase of the hadal zone amphipods Hirondellea gigas.</title>
        <authorList>
            <person name="Kobayashi H."/>
            <person name="Nagahama T."/>
            <person name="Arai W."/>
            <person name="Sasagawa Y."/>
            <person name="Umeda M."/>
            <person name="Hayashi T."/>
            <person name="Nikaido I."/>
            <person name="Watanabe H."/>
            <person name="Oguri K."/>
            <person name="Kitazato H."/>
            <person name="Fujioka K."/>
            <person name="Kido Y."/>
            <person name="Takami H."/>
        </authorList>
    </citation>
    <scope>NUCLEOTIDE SEQUENCE</scope>
    <source>
        <tissue evidence="7">Whole body</tissue>
    </source>
</reference>
<dbReference type="EMBL" id="IACT01000589">
    <property type="protein sequence ID" value="LAC19989.1"/>
    <property type="molecule type" value="mRNA"/>
</dbReference>
<evidence type="ECO:0000256" key="5">
    <source>
        <dbReference type="ARBA" id="ARBA00023136"/>
    </source>
</evidence>
<dbReference type="Pfam" id="PF03134">
    <property type="entry name" value="TB2_DP1_HVA22"/>
    <property type="match status" value="1"/>
</dbReference>
<feature type="transmembrane region" description="Helical" evidence="6">
    <location>
        <begin position="39"/>
        <end position="69"/>
    </location>
</feature>
<name>A0A2P2HX84_9CRUS</name>
<dbReference type="InterPro" id="IPR004345">
    <property type="entry name" value="TB2_DP1_HVA22"/>
</dbReference>
<evidence type="ECO:0000256" key="3">
    <source>
        <dbReference type="ARBA" id="ARBA00022692"/>
    </source>
</evidence>
<evidence type="ECO:0000313" key="8">
    <source>
        <dbReference type="EMBL" id="LAC19989.1"/>
    </source>
</evidence>
<accession>A0A2P2HX84</accession>
<dbReference type="PANTHER" id="PTHR12300:SF161">
    <property type="entry name" value="RECEPTOR EXPRESSION-ENHANCING PROTEIN"/>
    <property type="match status" value="1"/>
</dbReference>
<dbReference type="GO" id="GO:0016020">
    <property type="term" value="C:membrane"/>
    <property type="evidence" value="ECO:0007669"/>
    <property type="project" value="UniProtKB-SubCell"/>
</dbReference>
<evidence type="ECO:0000256" key="6">
    <source>
        <dbReference type="RuleBase" id="RU362006"/>
    </source>
</evidence>
<evidence type="ECO:0000256" key="4">
    <source>
        <dbReference type="ARBA" id="ARBA00022989"/>
    </source>
</evidence>
<proteinExistence type="evidence at transcript level"/>
<comment type="similarity">
    <text evidence="2 6">Belongs to the DP1 family.</text>
</comment>
<organism evidence="7">
    <name type="scientific">Hirondellea gigas</name>
    <dbReference type="NCBI Taxonomy" id="1518452"/>
    <lineage>
        <taxon>Eukaryota</taxon>
        <taxon>Metazoa</taxon>
        <taxon>Ecdysozoa</taxon>
        <taxon>Arthropoda</taxon>
        <taxon>Crustacea</taxon>
        <taxon>Multicrustacea</taxon>
        <taxon>Malacostraca</taxon>
        <taxon>Eumalacostraca</taxon>
        <taxon>Peracarida</taxon>
        <taxon>Amphipoda</taxon>
        <taxon>Amphilochidea</taxon>
        <taxon>Lysianassida</taxon>
        <taxon>Lysianassidira</taxon>
        <taxon>Lysianassoidea</taxon>
        <taxon>Lysianassidae</taxon>
        <taxon>Hirondellea</taxon>
    </lineage>
</organism>
<sequence length="184" mass="20966">MAAQFNYYKEQAIKLLHEKNKVTDFLAKAEAKTQVKREYLAAGGLGLLALYLVFGYGAELICNVIGFVYPAYCSIKALETRAHADDTRWLTYWVVFAVFSLVEFFSDILISWMPFYWLAKCVFMVWCYVPTGYNGSDVIYSRVIRPLFLKHQTQIDATMGKVTDHIGRLADEATKIAGDAMKKD</sequence>
<comment type="subcellular location">
    <subcellularLocation>
        <location evidence="1 6">Membrane</location>
        <topology evidence="1 6">Multi-pass membrane protein</topology>
    </subcellularLocation>
</comment>
<evidence type="ECO:0000256" key="1">
    <source>
        <dbReference type="ARBA" id="ARBA00004141"/>
    </source>
</evidence>
<keyword evidence="5 6" id="KW-0472">Membrane</keyword>
<dbReference type="EMBL" id="IACF01000633">
    <property type="protein sequence ID" value="LAB66398.1"/>
    <property type="molecule type" value="mRNA"/>
</dbReference>
<keyword evidence="7" id="KW-0675">Receptor</keyword>
<feature type="transmembrane region" description="Helical" evidence="6">
    <location>
        <begin position="89"/>
        <end position="110"/>
    </location>
</feature>
<evidence type="ECO:0000313" key="7">
    <source>
        <dbReference type="EMBL" id="LAB66398.1"/>
    </source>
</evidence>
<evidence type="ECO:0000256" key="2">
    <source>
        <dbReference type="ARBA" id="ARBA00008573"/>
    </source>
</evidence>
<dbReference type="AlphaFoldDB" id="A0A2P2HX84"/>
<dbReference type="PANTHER" id="PTHR12300">
    <property type="entry name" value="HVA22-LIKE PROTEINS"/>
    <property type="match status" value="1"/>
</dbReference>
<keyword evidence="3 6" id="KW-0812">Transmembrane</keyword>